<keyword evidence="7" id="KW-0472">Membrane</keyword>
<dbReference type="GO" id="GO:0016887">
    <property type="term" value="F:ATP hydrolysis activity"/>
    <property type="evidence" value="ECO:0007669"/>
    <property type="project" value="InterPro"/>
</dbReference>
<dbReference type="CDD" id="cd03257">
    <property type="entry name" value="ABC_NikE_OppD_transporters"/>
    <property type="match status" value="1"/>
</dbReference>
<dbReference type="PROSITE" id="PS50893">
    <property type="entry name" value="ABC_TRANSPORTER_2"/>
    <property type="match status" value="1"/>
</dbReference>
<evidence type="ECO:0000256" key="5">
    <source>
        <dbReference type="ARBA" id="ARBA00022741"/>
    </source>
</evidence>
<dbReference type="GO" id="GO:0005524">
    <property type="term" value="F:ATP binding"/>
    <property type="evidence" value="ECO:0007669"/>
    <property type="project" value="UniProtKB-KW"/>
</dbReference>
<dbReference type="SMART" id="SM00382">
    <property type="entry name" value="AAA"/>
    <property type="match status" value="1"/>
</dbReference>
<accession>A0A8S8X992</accession>
<evidence type="ECO:0000313" key="9">
    <source>
        <dbReference type="EMBL" id="GIL38471.1"/>
    </source>
</evidence>
<organism evidence="9 10">
    <name type="scientific">Roseiterribacter gracilis</name>
    <dbReference type="NCBI Taxonomy" id="2812848"/>
    <lineage>
        <taxon>Bacteria</taxon>
        <taxon>Pseudomonadati</taxon>
        <taxon>Pseudomonadota</taxon>
        <taxon>Alphaproteobacteria</taxon>
        <taxon>Rhodospirillales</taxon>
        <taxon>Roseiterribacteraceae</taxon>
        <taxon>Roseiterribacter</taxon>
    </lineage>
</organism>
<dbReference type="RefSeq" id="WP_420241500.1">
    <property type="nucleotide sequence ID" value="NZ_BOPV01000001.1"/>
</dbReference>
<evidence type="ECO:0000256" key="4">
    <source>
        <dbReference type="ARBA" id="ARBA00022475"/>
    </source>
</evidence>
<comment type="subcellular location">
    <subcellularLocation>
        <location evidence="1">Cell inner membrane</location>
        <topology evidence="1">Peripheral membrane protein</topology>
    </subcellularLocation>
</comment>
<dbReference type="PANTHER" id="PTHR43297">
    <property type="entry name" value="OLIGOPEPTIDE TRANSPORT ATP-BINDING PROTEIN APPD"/>
    <property type="match status" value="1"/>
</dbReference>
<feature type="domain" description="ABC transporter" evidence="8">
    <location>
        <begin position="4"/>
        <end position="247"/>
    </location>
</feature>
<dbReference type="InterPro" id="IPR027417">
    <property type="entry name" value="P-loop_NTPase"/>
</dbReference>
<evidence type="ECO:0000313" key="10">
    <source>
        <dbReference type="Proteomes" id="UP000681075"/>
    </source>
</evidence>
<evidence type="ECO:0000256" key="6">
    <source>
        <dbReference type="ARBA" id="ARBA00022840"/>
    </source>
</evidence>
<dbReference type="GO" id="GO:0015833">
    <property type="term" value="P:peptide transport"/>
    <property type="evidence" value="ECO:0007669"/>
    <property type="project" value="InterPro"/>
</dbReference>
<keyword evidence="3" id="KW-0813">Transport</keyword>
<dbReference type="SUPFAM" id="SSF52540">
    <property type="entry name" value="P-loop containing nucleoside triphosphate hydrolases"/>
    <property type="match status" value="1"/>
</dbReference>
<dbReference type="NCBIfam" id="TIGR01727">
    <property type="entry name" value="oligo_HPY"/>
    <property type="match status" value="1"/>
</dbReference>
<dbReference type="AlphaFoldDB" id="A0A8S8X992"/>
<gene>
    <name evidence="9" type="ORF">TMPK1_07080</name>
</gene>
<name>A0A8S8X992_9PROT</name>
<evidence type="ECO:0000256" key="2">
    <source>
        <dbReference type="ARBA" id="ARBA00005417"/>
    </source>
</evidence>
<keyword evidence="6 9" id="KW-0067">ATP-binding</keyword>
<proteinExistence type="inferred from homology"/>
<dbReference type="InterPro" id="IPR003593">
    <property type="entry name" value="AAA+_ATPase"/>
</dbReference>
<protein>
    <submittedName>
        <fullName evidence="9">ABC transporter ATP-binding protein</fullName>
    </submittedName>
</protein>
<evidence type="ECO:0000256" key="1">
    <source>
        <dbReference type="ARBA" id="ARBA00004417"/>
    </source>
</evidence>
<dbReference type="Gene3D" id="3.40.50.300">
    <property type="entry name" value="P-loop containing nucleotide triphosphate hydrolases"/>
    <property type="match status" value="1"/>
</dbReference>
<dbReference type="PANTHER" id="PTHR43297:SF2">
    <property type="entry name" value="DIPEPTIDE TRANSPORT ATP-BINDING PROTEIN DPPD"/>
    <property type="match status" value="1"/>
</dbReference>
<reference evidence="9" key="1">
    <citation type="submission" date="2021-02" db="EMBL/GenBank/DDBJ databases">
        <title>Genome sequence of Rhodospirillales sp. strain TMPK1 isolated from soil.</title>
        <authorList>
            <person name="Nakai R."/>
            <person name="Kusada H."/>
            <person name="Tamaki H."/>
        </authorList>
    </citation>
    <scope>NUCLEOTIDE SEQUENCE</scope>
    <source>
        <strain evidence="9">TMPK1</strain>
    </source>
</reference>
<comment type="similarity">
    <text evidence="2">Belongs to the ABC transporter superfamily.</text>
</comment>
<evidence type="ECO:0000256" key="3">
    <source>
        <dbReference type="ARBA" id="ARBA00022448"/>
    </source>
</evidence>
<evidence type="ECO:0000256" key="7">
    <source>
        <dbReference type="ARBA" id="ARBA00023136"/>
    </source>
</evidence>
<sequence>MKLLDLQDLHVATEDGVKLVDGVDLVIAQGEALGLVGESGSGKSLTALALLGLVRAPLDARVTRLAIAGQEMRDADETSWRRLRGRSVALVFQDSTTALNPVRTIGSLLVETICRHQRISKREARARALDRLRDVGLQPHHADAYPHLLSGGMRQRAMLALALANRPRLLVADEPTTALDATIQLQILHLLRRESRDRALLLITHDLGVASELCDRIAVLYHGRVREIGSAARLLSTPRHPYTRALLDLVPRFDMEASIPTPIPGSPPAPGEQIQGCSYRLRCPRATEQCLERPTLEGDADYKIACWNPLND</sequence>
<dbReference type="GO" id="GO:0005886">
    <property type="term" value="C:plasma membrane"/>
    <property type="evidence" value="ECO:0007669"/>
    <property type="project" value="UniProtKB-SubCell"/>
</dbReference>
<keyword evidence="5" id="KW-0547">Nucleotide-binding</keyword>
<dbReference type="Proteomes" id="UP000681075">
    <property type="component" value="Unassembled WGS sequence"/>
</dbReference>
<dbReference type="PROSITE" id="PS00211">
    <property type="entry name" value="ABC_TRANSPORTER_1"/>
    <property type="match status" value="1"/>
</dbReference>
<dbReference type="Pfam" id="PF00005">
    <property type="entry name" value="ABC_tran"/>
    <property type="match status" value="1"/>
</dbReference>
<dbReference type="InterPro" id="IPR013563">
    <property type="entry name" value="Oligopep_ABC_C"/>
</dbReference>
<dbReference type="EMBL" id="BOPV01000001">
    <property type="protein sequence ID" value="GIL38471.1"/>
    <property type="molecule type" value="Genomic_DNA"/>
</dbReference>
<dbReference type="InterPro" id="IPR017871">
    <property type="entry name" value="ABC_transporter-like_CS"/>
</dbReference>
<evidence type="ECO:0000259" key="8">
    <source>
        <dbReference type="PROSITE" id="PS50893"/>
    </source>
</evidence>
<comment type="caution">
    <text evidence="9">The sequence shown here is derived from an EMBL/GenBank/DDBJ whole genome shotgun (WGS) entry which is preliminary data.</text>
</comment>
<dbReference type="InterPro" id="IPR003439">
    <property type="entry name" value="ABC_transporter-like_ATP-bd"/>
</dbReference>
<keyword evidence="10" id="KW-1185">Reference proteome</keyword>
<dbReference type="InterPro" id="IPR050388">
    <property type="entry name" value="ABC_Ni/Peptide_Import"/>
</dbReference>
<keyword evidence="4" id="KW-1003">Cell membrane</keyword>
<dbReference type="Pfam" id="PF08352">
    <property type="entry name" value="oligo_HPY"/>
    <property type="match status" value="1"/>
</dbReference>